<dbReference type="Pfam" id="PF00975">
    <property type="entry name" value="Thioesterase"/>
    <property type="match status" value="1"/>
</dbReference>
<dbReference type="RefSeq" id="WP_246490905.1">
    <property type="nucleotide sequence ID" value="NZ_JACHHY010000008.1"/>
</dbReference>
<sequence>ETRLAALWAEVLGVERVGRHDSFFALGGHSLLALTLLERIHRQFGEDSLTLLELMREPNLSAMATTLERRPARTSIQVTVRNDHAKGWPLFILPGLQVNGSEFGAIISSQQHIRPVHCFSSHVLTPPRWAGFDIARIADEAADYIQSVVGGGRCHLLGWSIGGHLAYEVASRLHGRVDVGLIGMVDVVDNRAYPIHLSPSDESRAKLLCDAWLAQSTMSHRWRQLLARMSPQRLKLCHQAILQAEGVMPLDGEGIDAEESKLWMQMESATVLDGWQHQPAGLTLHAWQAGSTDNPFDWPADAALASRSLLPDLTHMNIIHSEPFLSALAMRLESLD</sequence>
<comment type="cofactor">
    <cofactor evidence="1">
        <name>pantetheine 4'-phosphate</name>
        <dbReference type="ChEBI" id="CHEBI:47942"/>
    </cofactor>
</comment>
<evidence type="ECO:0000256" key="1">
    <source>
        <dbReference type="ARBA" id="ARBA00001957"/>
    </source>
</evidence>
<dbReference type="PROSITE" id="PS50075">
    <property type="entry name" value="CARRIER"/>
    <property type="match status" value="1"/>
</dbReference>
<protein>
    <submittedName>
        <fullName evidence="5">Pimeloyl-ACP methyl ester carboxylesterase</fullName>
    </submittedName>
</protein>
<dbReference type="PANTHER" id="PTHR45527">
    <property type="entry name" value="NONRIBOSOMAL PEPTIDE SYNTHETASE"/>
    <property type="match status" value="1"/>
</dbReference>
<dbReference type="InterPro" id="IPR029058">
    <property type="entry name" value="AB_hydrolase_fold"/>
</dbReference>
<dbReference type="FunFam" id="1.10.1200.10:FF:000005">
    <property type="entry name" value="Nonribosomal peptide synthetase 1"/>
    <property type="match status" value="1"/>
</dbReference>
<keyword evidence="2" id="KW-0596">Phosphopantetheine</keyword>
<gene>
    <name evidence="5" type="ORF">HNQ59_001714</name>
</gene>
<feature type="non-terminal residue" evidence="5">
    <location>
        <position position="1"/>
    </location>
</feature>
<comment type="caution">
    <text evidence="5">The sequence shown here is derived from an EMBL/GenBank/DDBJ whole genome shotgun (WGS) entry which is preliminary data.</text>
</comment>
<dbReference type="GO" id="GO:0043041">
    <property type="term" value="P:amino acid activation for nonribosomal peptide biosynthetic process"/>
    <property type="evidence" value="ECO:0007669"/>
    <property type="project" value="TreeGrafter"/>
</dbReference>
<dbReference type="GO" id="GO:0031177">
    <property type="term" value="F:phosphopantetheine binding"/>
    <property type="evidence" value="ECO:0007669"/>
    <property type="project" value="TreeGrafter"/>
</dbReference>
<feature type="domain" description="Carrier" evidence="4">
    <location>
        <begin position="1"/>
        <end position="71"/>
    </location>
</feature>
<proteinExistence type="predicted"/>
<dbReference type="InterPro" id="IPR009081">
    <property type="entry name" value="PP-bd_ACP"/>
</dbReference>
<keyword evidence="6" id="KW-1185">Reference proteome</keyword>
<accession>A0A840MPL7</accession>
<dbReference type="InterPro" id="IPR006162">
    <property type="entry name" value="Ppantetheine_attach_site"/>
</dbReference>
<dbReference type="EMBL" id="JACHHY010000008">
    <property type="protein sequence ID" value="MBB5018426.1"/>
    <property type="molecule type" value="Genomic_DNA"/>
</dbReference>
<dbReference type="InterPro" id="IPR001031">
    <property type="entry name" value="Thioesterase"/>
</dbReference>
<dbReference type="SUPFAM" id="SSF47336">
    <property type="entry name" value="ACP-like"/>
    <property type="match status" value="1"/>
</dbReference>
<name>A0A840MPL7_9PROT</name>
<evidence type="ECO:0000256" key="3">
    <source>
        <dbReference type="ARBA" id="ARBA00022553"/>
    </source>
</evidence>
<evidence type="ECO:0000313" key="5">
    <source>
        <dbReference type="EMBL" id="MBB5018426.1"/>
    </source>
</evidence>
<dbReference type="PROSITE" id="PS00012">
    <property type="entry name" value="PHOSPHOPANTETHEINE"/>
    <property type="match status" value="1"/>
</dbReference>
<dbReference type="GO" id="GO:0005737">
    <property type="term" value="C:cytoplasm"/>
    <property type="evidence" value="ECO:0007669"/>
    <property type="project" value="TreeGrafter"/>
</dbReference>
<dbReference type="Gene3D" id="3.40.50.1820">
    <property type="entry name" value="alpha/beta hydrolase"/>
    <property type="match status" value="1"/>
</dbReference>
<dbReference type="SUPFAM" id="SSF53474">
    <property type="entry name" value="alpha/beta-Hydrolases"/>
    <property type="match status" value="1"/>
</dbReference>
<evidence type="ECO:0000259" key="4">
    <source>
        <dbReference type="PROSITE" id="PS50075"/>
    </source>
</evidence>
<evidence type="ECO:0000313" key="6">
    <source>
        <dbReference type="Proteomes" id="UP000575898"/>
    </source>
</evidence>
<dbReference type="Gene3D" id="1.10.1200.10">
    <property type="entry name" value="ACP-like"/>
    <property type="match status" value="1"/>
</dbReference>
<dbReference type="InterPro" id="IPR036736">
    <property type="entry name" value="ACP-like_sf"/>
</dbReference>
<keyword evidence="3" id="KW-0597">Phosphoprotein</keyword>
<evidence type="ECO:0000256" key="2">
    <source>
        <dbReference type="ARBA" id="ARBA00022450"/>
    </source>
</evidence>
<organism evidence="5 6">
    <name type="scientific">Chitinivorax tropicus</name>
    <dbReference type="NCBI Taxonomy" id="714531"/>
    <lineage>
        <taxon>Bacteria</taxon>
        <taxon>Pseudomonadati</taxon>
        <taxon>Pseudomonadota</taxon>
        <taxon>Betaproteobacteria</taxon>
        <taxon>Chitinivorax</taxon>
    </lineage>
</organism>
<reference evidence="5 6" key="1">
    <citation type="submission" date="2020-08" db="EMBL/GenBank/DDBJ databases">
        <title>Genomic Encyclopedia of Type Strains, Phase IV (KMG-IV): sequencing the most valuable type-strain genomes for metagenomic binning, comparative biology and taxonomic classification.</title>
        <authorList>
            <person name="Goeker M."/>
        </authorList>
    </citation>
    <scope>NUCLEOTIDE SEQUENCE [LARGE SCALE GENOMIC DNA]</scope>
    <source>
        <strain evidence="5 6">DSM 27165</strain>
    </source>
</reference>
<dbReference type="GO" id="GO:0044550">
    <property type="term" value="P:secondary metabolite biosynthetic process"/>
    <property type="evidence" value="ECO:0007669"/>
    <property type="project" value="TreeGrafter"/>
</dbReference>
<dbReference type="Proteomes" id="UP000575898">
    <property type="component" value="Unassembled WGS sequence"/>
</dbReference>
<dbReference type="PANTHER" id="PTHR45527:SF1">
    <property type="entry name" value="FATTY ACID SYNTHASE"/>
    <property type="match status" value="1"/>
</dbReference>
<dbReference type="AlphaFoldDB" id="A0A840MPL7"/>
<dbReference type="Pfam" id="PF00550">
    <property type="entry name" value="PP-binding"/>
    <property type="match status" value="1"/>
</dbReference>